<dbReference type="SUPFAM" id="SSF103473">
    <property type="entry name" value="MFS general substrate transporter"/>
    <property type="match status" value="1"/>
</dbReference>
<dbReference type="PANTHER" id="PTHR19432">
    <property type="entry name" value="SUGAR TRANSPORTER"/>
    <property type="match status" value="1"/>
</dbReference>
<comment type="caution">
    <text evidence="12">The sequence shown here is derived from an EMBL/GenBank/DDBJ whole genome shotgun (WGS) entry which is preliminary data.</text>
</comment>
<dbReference type="GO" id="GO:0008506">
    <property type="term" value="F:sucrose:proton symporter activity"/>
    <property type="evidence" value="ECO:0007669"/>
    <property type="project" value="TreeGrafter"/>
</dbReference>
<feature type="transmembrane region" description="Helical" evidence="11">
    <location>
        <begin position="351"/>
        <end position="372"/>
    </location>
</feature>
<dbReference type="InterPro" id="IPR036259">
    <property type="entry name" value="MFS_trans_sf"/>
</dbReference>
<evidence type="ECO:0000313" key="13">
    <source>
        <dbReference type="Proteomes" id="UP001454036"/>
    </source>
</evidence>
<feature type="transmembrane region" description="Helical" evidence="11">
    <location>
        <begin position="318"/>
        <end position="339"/>
    </location>
</feature>
<evidence type="ECO:0000256" key="4">
    <source>
        <dbReference type="ARBA" id="ARBA00022448"/>
    </source>
</evidence>
<gene>
    <name evidence="12" type="ORF">LIER_18959</name>
</gene>
<evidence type="ECO:0000256" key="9">
    <source>
        <dbReference type="ARBA" id="ARBA00023136"/>
    </source>
</evidence>
<dbReference type="Proteomes" id="UP001454036">
    <property type="component" value="Unassembled WGS sequence"/>
</dbReference>
<keyword evidence="8 11" id="KW-1133">Transmembrane helix</keyword>
<sequence length="388" mass="41779">MSNPLPMSCIDLHIDSRISHCRLTLFRKGPCRAFLGDLSGTNTSKMRIANSSFAFFLSIGGILGYAAGSFNNLHRMYPFTVTNACDVYCANLKSCFFLSITILIIVTTLAISFVKEELNPTKVGQTNTTSIDESTTKKVPFFIGMISAMKYFPKSMWILLLVTFMNIFAWFPYMMFGTDWMAREVYGGKVGEGDSYYQGVHVGSLGLMIQAIMLGVTSLGIEFLARGLGGQVNKLWGFSNFLLAICLCLLVLITKLGESSRRYTTARDGRITPMPPKLRIKAGALALFGVMGIPQAVTNVVPYTLASIYSDISVAGQGLSIGVLNLAVVIPQLLVSLLSGPWDDLFGGGNLPSFIVGAFVAAASGVVALSLLPSPSPDDTTKDKSSAA</sequence>
<reference evidence="12 13" key="1">
    <citation type="submission" date="2024-01" db="EMBL/GenBank/DDBJ databases">
        <title>The complete chloroplast genome sequence of Lithospermum erythrorhizon: insights into the phylogenetic relationship among Boraginaceae species and the maternal lineages of purple gromwells.</title>
        <authorList>
            <person name="Okada T."/>
            <person name="Watanabe K."/>
        </authorList>
    </citation>
    <scope>NUCLEOTIDE SEQUENCE [LARGE SCALE GENOMIC DNA]</scope>
</reference>
<evidence type="ECO:0000256" key="3">
    <source>
        <dbReference type="ARBA" id="ARBA00007134"/>
    </source>
</evidence>
<dbReference type="PANTHER" id="PTHR19432:SF70">
    <property type="entry name" value="SUCROSE TRANSPORT PROTEIN SUC1-RELATED"/>
    <property type="match status" value="1"/>
</dbReference>
<proteinExistence type="inferred from homology"/>
<feature type="transmembrane region" description="Helical" evidence="11">
    <location>
        <begin position="48"/>
        <end position="68"/>
    </location>
</feature>
<evidence type="ECO:0000256" key="11">
    <source>
        <dbReference type="SAM" id="Phobius"/>
    </source>
</evidence>
<evidence type="ECO:0000256" key="8">
    <source>
        <dbReference type="ARBA" id="ARBA00022989"/>
    </source>
</evidence>
<keyword evidence="6 11" id="KW-0812">Transmembrane</keyword>
<evidence type="ECO:0000256" key="2">
    <source>
        <dbReference type="ARBA" id="ARBA00004914"/>
    </source>
</evidence>
<evidence type="ECO:0000256" key="5">
    <source>
        <dbReference type="ARBA" id="ARBA00022597"/>
    </source>
</evidence>
<dbReference type="EMBL" id="BAABME010004619">
    <property type="protein sequence ID" value="GAA0162980.1"/>
    <property type="molecule type" value="Genomic_DNA"/>
</dbReference>
<keyword evidence="9 11" id="KW-0472">Membrane</keyword>
<comment type="pathway">
    <text evidence="2">Glycan biosynthesis; sucrose metabolism.</text>
</comment>
<keyword evidence="13" id="KW-1185">Reference proteome</keyword>
<dbReference type="GO" id="GO:0005886">
    <property type="term" value="C:plasma membrane"/>
    <property type="evidence" value="ECO:0007669"/>
    <property type="project" value="TreeGrafter"/>
</dbReference>
<feature type="transmembrane region" description="Helical" evidence="11">
    <location>
        <begin position="235"/>
        <end position="253"/>
    </location>
</feature>
<feature type="transmembrane region" description="Helical" evidence="11">
    <location>
        <begin position="282"/>
        <end position="306"/>
    </location>
</feature>
<dbReference type="AlphaFoldDB" id="A0AAV3QJY2"/>
<name>A0AAV3QJY2_LITER</name>
<evidence type="ECO:0000313" key="12">
    <source>
        <dbReference type="EMBL" id="GAA0162980.1"/>
    </source>
</evidence>
<comment type="subcellular location">
    <subcellularLocation>
        <location evidence="1">Membrane</location>
        <topology evidence="1">Multi-pass membrane protein</topology>
    </subcellularLocation>
</comment>
<evidence type="ECO:0000256" key="10">
    <source>
        <dbReference type="ARBA" id="ARBA00044504"/>
    </source>
</evidence>
<organism evidence="12 13">
    <name type="scientific">Lithospermum erythrorhizon</name>
    <name type="common">Purple gromwell</name>
    <name type="synonym">Lithospermum officinale var. erythrorhizon</name>
    <dbReference type="NCBI Taxonomy" id="34254"/>
    <lineage>
        <taxon>Eukaryota</taxon>
        <taxon>Viridiplantae</taxon>
        <taxon>Streptophyta</taxon>
        <taxon>Embryophyta</taxon>
        <taxon>Tracheophyta</taxon>
        <taxon>Spermatophyta</taxon>
        <taxon>Magnoliopsida</taxon>
        <taxon>eudicotyledons</taxon>
        <taxon>Gunneridae</taxon>
        <taxon>Pentapetalae</taxon>
        <taxon>asterids</taxon>
        <taxon>lamiids</taxon>
        <taxon>Boraginales</taxon>
        <taxon>Boraginaceae</taxon>
        <taxon>Boraginoideae</taxon>
        <taxon>Lithospermeae</taxon>
        <taxon>Lithospermum</taxon>
    </lineage>
</organism>
<protein>
    <submittedName>
        <fullName evidence="12">Secondary carrier transporter</fullName>
    </submittedName>
</protein>
<keyword evidence="7" id="KW-0769">Symport</keyword>
<evidence type="ECO:0000256" key="1">
    <source>
        <dbReference type="ARBA" id="ARBA00004141"/>
    </source>
</evidence>
<comment type="similarity">
    <text evidence="3">Belongs to the glycoside-pentoside-hexuronide (GPH) cation symporter transporter (TC 2.A.2.4) family.</text>
</comment>
<evidence type="ECO:0000256" key="6">
    <source>
        <dbReference type="ARBA" id="ARBA00022692"/>
    </source>
</evidence>
<feature type="transmembrane region" description="Helical" evidence="11">
    <location>
        <begin position="156"/>
        <end position="176"/>
    </location>
</feature>
<comment type="similarity">
    <text evidence="10">Belongs to the major facilitator superfamily. Phosphate:H(+) symporter (TC 2.A.1.9) family.</text>
</comment>
<keyword evidence="4" id="KW-0813">Transport</keyword>
<evidence type="ECO:0000256" key="7">
    <source>
        <dbReference type="ARBA" id="ARBA00022847"/>
    </source>
</evidence>
<keyword evidence="5" id="KW-0762">Sugar transport</keyword>
<feature type="transmembrane region" description="Helical" evidence="11">
    <location>
        <begin position="96"/>
        <end position="114"/>
    </location>
</feature>
<accession>A0AAV3QJY2</accession>
<dbReference type="GO" id="GO:0005773">
    <property type="term" value="C:vacuole"/>
    <property type="evidence" value="ECO:0007669"/>
    <property type="project" value="TreeGrafter"/>
</dbReference>
<feature type="transmembrane region" description="Helical" evidence="11">
    <location>
        <begin position="196"/>
        <end position="223"/>
    </location>
</feature>